<sequence>MLLSSRPPTLQDCSKLALLQSTPAPLPVAAHRLDPLLAGSTSAFERGMDDNNRRRRQNEPPYQGSDPRFNADQSQGRGFSSSSTDRYRPAPLNTSPSTGRGTAGASAYSGYYPEPASSFAGSLPSNTLQYQPGYTQDQRQQQNFAGYTPDISMYNVGQQAAQNTVYDSASQFQARQPAAMQMLSDVAAPYFPGEQNNPPGPPTLQHHPSSGSSAVYQHQQSPADRSAPILQQGYPTSINMGAMTQNAPEIMEEEDFQAQGPGMEAAYTAYQTALKQIFQNTINGRLGEASLSLLEVSEWLLGHVGDLGLTVDEVALHSDRIRLWGEFNTAWLSIFQKQKDMLESGQQLQRGQSFMTQEFINKMAKDLIRMCDAVEKHGLVDYQYGVAEEQIIMILSECLDLQESIEGVGSNQGMGRAPP</sequence>
<organism evidence="2 3">
    <name type="scientific">Cadophora malorum</name>
    <dbReference type="NCBI Taxonomy" id="108018"/>
    <lineage>
        <taxon>Eukaryota</taxon>
        <taxon>Fungi</taxon>
        <taxon>Dikarya</taxon>
        <taxon>Ascomycota</taxon>
        <taxon>Pezizomycotina</taxon>
        <taxon>Leotiomycetes</taxon>
        <taxon>Helotiales</taxon>
        <taxon>Ploettnerulaceae</taxon>
        <taxon>Cadophora</taxon>
    </lineage>
</organism>
<protein>
    <submittedName>
        <fullName evidence="2">Uncharacterized protein</fullName>
    </submittedName>
</protein>
<proteinExistence type="predicted"/>
<feature type="region of interest" description="Disordered" evidence="1">
    <location>
        <begin position="189"/>
        <end position="229"/>
    </location>
</feature>
<dbReference type="OrthoDB" id="5552418at2759"/>
<gene>
    <name evidence="2" type="ORF">IFR04_015832</name>
</gene>
<feature type="compositionally biased region" description="Polar residues" evidence="1">
    <location>
        <begin position="206"/>
        <end position="223"/>
    </location>
</feature>
<dbReference type="EMBL" id="JAFJYH010000534">
    <property type="protein sequence ID" value="KAG4411028.1"/>
    <property type="molecule type" value="Genomic_DNA"/>
</dbReference>
<name>A0A8H7W3K2_9HELO</name>
<keyword evidence="3" id="KW-1185">Reference proteome</keyword>
<reference evidence="2" key="1">
    <citation type="submission" date="2021-02" db="EMBL/GenBank/DDBJ databases">
        <title>Genome sequence Cadophora malorum strain M34.</title>
        <authorList>
            <person name="Stefanovic E."/>
            <person name="Vu D."/>
            <person name="Scully C."/>
            <person name="Dijksterhuis J."/>
            <person name="Roader J."/>
            <person name="Houbraken J."/>
        </authorList>
    </citation>
    <scope>NUCLEOTIDE SEQUENCE</scope>
    <source>
        <strain evidence="2">M34</strain>
    </source>
</reference>
<comment type="caution">
    <text evidence="2">The sequence shown here is derived from an EMBL/GenBank/DDBJ whole genome shotgun (WGS) entry which is preliminary data.</text>
</comment>
<accession>A0A8H7W3K2</accession>
<feature type="region of interest" description="Disordered" evidence="1">
    <location>
        <begin position="40"/>
        <end position="106"/>
    </location>
</feature>
<dbReference type="AlphaFoldDB" id="A0A8H7W3K2"/>
<evidence type="ECO:0000256" key="1">
    <source>
        <dbReference type="SAM" id="MobiDB-lite"/>
    </source>
</evidence>
<evidence type="ECO:0000313" key="2">
    <source>
        <dbReference type="EMBL" id="KAG4411028.1"/>
    </source>
</evidence>
<feature type="compositionally biased region" description="Polar residues" evidence="1">
    <location>
        <begin position="71"/>
        <end position="84"/>
    </location>
</feature>
<dbReference type="Proteomes" id="UP000664132">
    <property type="component" value="Unassembled WGS sequence"/>
</dbReference>
<evidence type="ECO:0000313" key="3">
    <source>
        <dbReference type="Proteomes" id="UP000664132"/>
    </source>
</evidence>